<dbReference type="GO" id="GO:0003959">
    <property type="term" value="F:NADPH dehydrogenase activity"/>
    <property type="evidence" value="ECO:0007669"/>
    <property type="project" value="TreeGrafter"/>
</dbReference>
<sequence length="343" mass="38364">MSTTKLFNPLRVGNVEVAHRITLPPLTPFRAGDGHIPLDMAVQYYEQRASIRGTLLISEAIVISPRAGVYRNVPGLWSPEQIAQWRKVTDAVHGKVSYIYAPLWAIGRMADIEATREAARVDAELISSSAVEYHPGLIPREMAEEVIKDVINDFRIAASNATSAGFDGVEIHGANGYLVDQFTQAAVNKRRDNPWSTYQGMAQDSDDELMEQFGYLARKTAEFTLAYVHLIEARVAGVVDVDVVPHRNLDVFFESYGRASPVMVAGGYDGESACEAADAHYKDYEVLVAIGRPWIANPGLPFRLRYGIPLRKYEREHFYTPRSTRGYIDYQFSDEFKARKAVA</sequence>
<dbReference type="PANTHER" id="PTHR22893">
    <property type="entry name" value="NADH OXIDOREDUCTASE-RELATED"/>
    <property type="match status" value="1"/>
</dbReference>
<feature type="domain" description="NADH:flavin oxidoreductase/NADH oxidase N-terminal" evidence="1">
    <location>
        <begin position="5"/>
        <end position="193"/>
    </location>
</feature>
<gene>
    <name evidence="2" type="ORF">ATEG_09940</name>
</gene>
<dbReference type="EMBL" id="CH476608">
    <property type="protein sequence ID" value="EAU30131.1"/>
    <property type="molecule type" value="Genomic_DNA"/>
</dbReference>
<reference evidence="3" key="1">
    <citation type="submission" date="2005-09" db="EMBL/GenBank/DDBJ databases">
        <title>Annotation of the Aspergillus terreus NIH2624 genome.</title>
        <authorList>
            <person name="Birren B.W."/>
            <person name="Lander E.S."/>
            <person name="Galagan J.E."/>
            <person name="Nusbaum C."/>
            <person name="Devon K."/>
            <person name="Henn M."/>
            <person name="Ma L.-J."/>
            <person name="Jaffe D.B."/>
            <person name="Butler J."/>
            <person name="Alvarez P."/>
            <person name="Gnerre S."/>
            <person name="Grabherr M."/>
            <person name="Kleber M."/>
            <person name="Mauceli E.W."/>
            <person name="Brockman W."/>
            <person name="Rounsley S."/>
            <person name="Young S.K."/>
            <person name="LaButti K."/>
            <person name="Pushparaj V."/>
            <person name="DeCaprio D."/>
            <person name="Crawford M."/>
            <person name="Koehrsen M."/>
            <person name="Engels R."/>
            <person name="Montgomery P."/>
            <person name="Pearson M."/>
            <person name="Howarth C."/>
            <person name="Larson L."/>
            <person name="Luoma S."/>
            <person name="White J."/>
            <person name="Alvarado L."/>
            <person name="Kodira C.D."/>
            <person name="Zeng Q."/>
            <person name="Oleary S."/>
            <person name="Yandava C."/>
            <person name="Denning D.W."/>
            <person name="Nierman W.C."/>
            <person name="Milne T."/>
            <person name="Madden K."/>
        </authorList>
    </citation>
    <scope>NUCLEOTIDE SEQUENCE [LARGE SCALE GENOMIC DNA]</scope>
    <source>
        <strain evidence="3">NIH 2624 / FGSC A1156</strain>
    </source>
</reference>
<name>Q0C8P4_ASPTN</name>
<dbReference type="PANTHER" id="PTHR22893:SF91">
    <property type="entry name" value="NADPH DEHYDROGENASE 2-RELATED"/>
    <property type="match status" value="1"/>
</dbReference>
<proteinExistence type="predicted"/>
<dbReference type="InterPro" id="IPR013785">
    <property type="entry name" value="Aldolase_TIM"/>
</dbReference>
<dbReference type="HOGENOM" id="CLU_012153_0_0_1"/>
<dbReference type="Proteomes" id="UP000007963">
    <property type="component" value="Unassembled WGS sequence"/>
</dbReference>
<dbReference type="SUPFAM" id="SSF51395">
    <property type="entry name" value="FMN-linked oxidoreductases"/>
    <property type="match status" value="1"/>
</dbReference>
<dbReference type="Gene3D" id="3.20.20.70">
    <property type="entry name" value="Aldolase class I"/>
    <property type="match status" value="2"/>
</dbReference>
<dbReference type="InterPro" id="IPR001155">
    <property type="entry name" value="OxRdtase_FMN_N"/>
</dbReference>
<evidence type="ECO:0000259" key="1">
    <source>
        <dbReference type="Pfam" id="PF00724"/>
    </source>
</evidence>
<protein>
    <recommendedName>
        <fullName evidence="1">NADH:flavin oxidoreductase/NADH oxidase N-terminal domain-containing protein</fullName>
    </recommendedName>
</protein>
<dbReference type="eggNOG" id="KOG0134">
    <property type="taxonomic scope" value="Eukaryota"/>
</dbReference>
<dbReference type="AlphaFoldDB" id="Q0C8P4"/>
<accession>Q0C8P4</accession>
<feature type="domain" description="NADH:flavin oxidoreductase/NADH oxidase N-terminal" evidence="1">
    <location>
        <begin position="221"/>
        <end position="310"/>
    </location>
</feature>
<dbReference type="Pfam" id="PF00724">
    <property type="entry name" value="Oxidored_FMN"/>
    <property type="match status" value="2"/>
</dbReference>
<evidence type="ECO:0000313" key="3">
    <source>
        <dbReference type="Proteomes" id="UP000007963"/>
    </source>
</evidence>
<dbReference type="GeneID" id="4354209"/>
<dbReference type="STRING" id="341663.Q0C8P4"/>
<dbReference type="InterPro" id="IPR045247">
    <property type="entry name" value="Oye-like"/>
</dbReference>
<dbReference type="VEuPathDB" id="FungiDB:ATEG_09940"/>
<dbReference type="RefSeq" id="XP_001218562.1">
    <property type="nucleotide sequence ID" value="XM_001218561.1"/>
</dbReference>
<dbReference type="GO" id="GO:0010181">
    <property type="term" value="F:FMN binding"/>
    <property type="evidence" value="ECO:0007669"/>
    <property type="project" value="InterPro"/>
</dbReference>
<evidence type="ECO:0000313" key="2">
    <source>
        <dbReference type="EMBL" id="EAU30131.1"/>
    </source>
</evidence>
<dbReference type="OrthoDB" id="276546at2759"/>
<dbReference type="OMA" id="KYEREHF"/>
<organism evidence="2 3">
    <name type="scientific">Aspergillus terreus (strain NIH 2624 / FGSC A1156)</name>
    <dbReference type="NCBI Taxonomy" id="341663"/>
    <lineage>
        <taxon>Eukaryota</taxon>
        <taxon>Fungi</taxon>
        <taxon>Dikarya</taxon>
        <taxon>Ascomycota</taxon>
        <taxon>Pezizomycotina</taxon>
        <taxon>Eurotiomycetes</taxon>
        <taxon>Eurotiomycetidae</taxon>
        <taxon>Eurotiales</taxon>
        <taxon>Aspergillaceae</taxon>
        <taxon>Aspergillus</taxon>
        <taxon>Aspergillus subgen. Circumdati</taxon>
    </lineage>
</organism>